<organism evidence="2 3">
    <name type="scientific">Ornithinimicrobium ciconiae</name>
    <dbReference type="NCBI Taxonomy" id="2594265"/>
    <lineage>
        <taxon>Bacteria</taxon>
        <taxon>Bacillati</taxon>
        <taxon>Actinomycetota</taxon>
        <taxon>Actinomycetes</taxon>
        <taxon>Micrococcales</taxon>
        <taxon>Ornithinimicrobiaceae</taxon>
        <taxon>Ornithinimicrobium</taxon>
    </lineage>
</organism>
<dbReference type="PANTHER" id="PTHR43194:SF2">
    <property type="entry name" value="PEROXISOMAL MEMBRANE PROTEIN LPX1"/>
    <property type="match status" value="1"/>
</dbReference>
<dbReference type="Proteomes" id="UP000315395">
    <property type="component" value="Chromosome"/>
</dbReference>
<evidence type="ECO:0000259" key="1">
    <source>
        <dbReference type="Pfam" id="PF00561"/>
    </source>
</evidence>
<dbReference type="GO" id="GO:0016787">
    <property type="term" value="F:hydrolase activity"/>
    <property type="evidence" value="ECO:0007669"/>
    <property type="project" value="UniProtKB-KW"/>
</dbReference>
<protein>
    <submittedName>
        <fullName evidence="2">Alpha/beta hydrolase</fullName>
    </submittedName>
</protein>
<dbReference type="RefSeq" id="WP_143782683.1">
    <property type="nucleotide sequence ID" value="NZ_CP041616.1"/>
</dbReference>
<proteinExistence type="predicted"/>
<sequence length="271" mass="28137">MSSARTDRTVEVGDLSVAYSEAGEGRPVVLVHGLAEDRSTWAVQQRELTGWRTYAYDLRGLGDTSLGSADGTLDQLVADLVGFVETVTGPAVLVGFSLGGTLVLRAAADRPDLVTRAVVLGTSSVVGRTAAAFYGERIALMESGSAQERAAALHEDTAPAIVTATDRLDEVVAARVRAVGEGGGYVNAASAMASINQSPLTPRLGEIRCPVDVVGASDDSFCPRKAADIMVAALPDSTYHEVPAAGHLMNVDNPDGVTAVLRSILEGTDQT</sequence>
<name>A0A516G905_9MICO</name>
<dbReference type="AlphaFoldDB" id="A0A516G905"/>
<reference evidence="2 3" key="1">
    <citation type="submission" date="2019-07" db="EMBL/GenBank/DDBJ databases">
        <title>complete genome sequencing of Ornithinimicrobium sp. H23M54.</title>
        <authorList>
            <person name="Bae J.-W."/>
            <person name="Lee S.-Y."/>
        </authorList>
    </citation>
    <scope>NUCLEOTIDE SEQUENCE [LARGE SCALE GENOMIC DNA]</scope>
    <source>
        <strain evidence="2 3">H23M54</strain>
    </source>
</reference>
<dbReference type="OrthoDB" id="27092at2"/>
<dbReference type="SUPFAM" id="SSF53474">
    <property type="entry name" value="alpha/beta-Hydrolases"/>
    <property type="match status" value="1"/>
</dbReference>
<evidence type="ECO:0000313" key="3">
    <source>
        <dbReference type="Proteomes" id="UP000315395"/>
    </source>
</evidence>
<dbReference type="PRINTS" id="PR00111">
    <property type="entry name" value="ABHYDROLASE"/>
</dbReference>
<dbReference type="Gene3D" id="3.40.50.1820">
    <property type="entry name" value="alpha/beta hydrolase"/>
    <property type="match status" value="1"/>
</dbReference>
<feature type="domain" description="AB hydrolase-1" evidence="1">
    <location>
        <begin position="27"/>
        <end position="254"/>
    </location>
</feature>
<dbReference type="EMBL" id="CP041616">
    <property type="protein sequence ID" value="QDO88008.1"/>
    <property type="molecule type" value="Genomic_DNA"/>
</dbReference>
<dbReference type="KEGG" id="orz:FNH13_06325"/>
<keyword evidence="2" id="KW-0378">Hydrolase</keyword>
<dbReference type="InterPro" id="IPR050228">
    <property type="entry name" value="Carboxylesterase_BioH"/>
</dbReference>
<dbReference type="PANTHER" id="PTHR43194">
    <property type="entry name" value="HYDROLASE ALPHA/BETA FOLD FAMILY"/>
    <property type="match status" value="1"/>
</dbReference>
<dbReference type="InterPro" id="IPR000073">
    <property type="entry name" value="AB_hydrolase_1"/>
</dbReference>
<accession>A0A516G905</accession>
<dbReference type="Pfam" id="PF00561">
    <property type="entry name" value="Abhydrolase_1"/>
    <property type="match status" value="1"/>
</dbReference>
<dbReference type="InterPro" id="IPR029058">
    <property type="entry name" value="AB_hydrolase_fold"/>
</dbReference>
<evidence type="ECO:0000313" key="2">
    <source>
        <dbReference type="EMBL" id="QDO88008.1"/>
    </source>
</evidence>
<keyword evidence="3" id="KW-1185">Reference proteome</keyword>
<gene>
    <name evidence="2" type="ORF">FNH13_06325</name>
</gene>